<gene>
    <name evidence="1" type="ORF">LITE_LOCUS28916</name>
</gene>
<dbReference type="Proteomes" id="UP001154282">
    <property type="component" value="Unassembled WGS sequence"/>
</dbReference>
<reference evidence="1" key="1">
    <citation type="submission" date="2022-08" db="EMBL/GenBank/DDBJ databases">
        <authorList>
            <person name="Gutierrez-Valencia J."/>
        </authorList>
    </citation>
    <scope>NUCLEOTIDE SEQUENCE</scope>
</reference>
<keyword evidence="2" id="KW-1185">Reference proteome</keyword>
<evidence type="ECO:0000313" key="1">
    <source>
        <dbReference type="EMBL" id="CAI0446186.1"/>
    </source>
</evidence>
<accession>A0AAV0MJN4</accession>
<evidence type="ECO:0000313" key="2">
    <source>
        <dbReference type="Proteomes" id="UP001154282"/>
    </source>
</evidence>
<sequence>MKKNIEAKMMQLGIGRDFAELFVGSLWERVLRANTEAGFQRRWLELQNSHWGSNNKLMDYLRGEWLPCRERWANCYTNRIFICVDAWYRLLSSSSTMSSYVLMPGIGCYRHPPPCHHMC</sequence>
<proteinExistence type="predicted"/>
<dbReference type="EMBL" id="CAMGYJ010000007">
    <property type="protein sequence ID" value="CAI0446186.1"/>
    <property type="molecule type" value="Genomic_DNA"/>
</dbReference>
<name>A0AAV0MJN4_9ROSI</name>
<protein>
    <submittedName>
        <fullName evidence="1">Uncharacterized protein</fullName>
    </submittedName>
</protein>
<organism evidence="1 2">
    <name type="scientific">Linum tenue</name>
    <dbReference type="NCBI Taxonomy" id="586396"/>
    <lineage>
        <taxon>Eukaryota</taxon>
        <taxon>Viridiplantae</taxon>
        <taxon>Streptophyta</taxon>
        <taxon>Embryophyta</taxon>
        <taxon>Tracheophyta</taxon>
        <taxon>Spermatophyta</taxon>
        <taxon>Magnoliopsida</taxon>
        <taxon>eudicotyledons</taxon>
        <taxon>Gunneridae</taxon>
        <taxon>Pentapetalae</taxon>
        <taxon>rosids</taxon>
        <taxon>fabids</taxon>
        <taxon>Malpighiales</taxon>
        <taxon>Linaceae</taxon>
        <taxon>Linum</taxon>
    </lineage>
</organism>
<dbReference type="AlphaFoldDB" id="A0AAV0MJN4"/>
<comment type="caution">
    <text evidence="1">The sequence shown here is derived from an EMBL/GenBank/DDBJ whole genome shotgun (WGS) entry which is preliminary data.</text>
</comment>